<dbReference type="RefSeq" id="WP_201327882.1">
    <property type="nucleotide sequence ID" value="NZ_AP017470.1"/>
</dbReference>
<evidence type="ECO:0000256" key="7">
    <source>
        <dbReference type="SAM" id="Phobius"/>
    </source>
</evidence>
<keyword evidence="2" id="KW-1003">Cell membrane</keyword>
<evidence type="ECO:0000256" key="6">
    <source>
        <dbReference type="RuleBase" id="RU004057"/>
    </source>
</evidence>
<dbReference type="EMBL" id="AP017470">
    <property type="protein sequence ID" value="BBB33571.1"/>
    <property type="molecule type" value="Genomic_DNA"/>
</dbReference>
<dbReference type="PANTHER" id="PTHR30625:SF3">
    <property type="entry name" value="TOL-PAL SYSTEM PROTEIN TOLQ"/>
    <property type="match status" value="1"/>
</dbReference>
<evidence type="ECO:0000256" key="1">
    <source>
        <dbReference type="ARBA" id="ARBA00004651"/>
    </source>
</evidence>
<keyword evidence="6" id="KW-0653">Protein transport</keyword>
<keyword evidence="4 7" id="KW-1133">Transmembrane helix</keyword>
<dbReference type="PANTHER" id="PTHR30625">
    <property type="entry name" value="PROTEIN TOLQ"/>
    <property type="match status" value="1"/>
</dbReference>
<reference evidence="9 10" key="1">
    <citation type="journal article" date="2012" name="Extremophiles">
        <title>Thermotomaculum hydrothermale gen. nov., sp. nov., a novel heterotrophic thermophile within the phylum Acidobacteria from a deep-sea hydrothermal vent chimney in the Southern Okinawa Trough.</title>
        <authorList>
            <person name="Izumi H."/>
            <person name="Nunoura T."/>
            <person name="Miyazaki M."/>
            <person name="Mino S."/>
            <person name="Toki T."/>
            <person name="Takai K."/>
            <person name="Sako Y."/>
            <person name="Sawabe T."/>
            <person name="Nakagawa S."/>
        </authorList>
    </citation>
    <scope>NUCLEOTIDE SEQUENCE [LARGE SCALE GENOMIC DNA]</scope>
    <source>
        <strain evidence="9 10">AC55</strain>
    </source>
</reference>
<organism evidence="9 10">
    <name type="scientific">Thermotomaculum hydrothermale</name>
    <dbReference type="NCBI Taxonomy" id="981385"/>
    <lineage>
        <taxon>Bacteria</taxon>
        <taxon>Pseudomonadati</taxon>
        <taxon>Acidobacteriota</taxon>
        <taxon>Holophagae</taxon>
        <taxon>Thermotomaculales</taxon>
        <taxon>Thermotomaculaceae</taxon>
        <taxon>Thermotomaculum</taxon>
    </lineage>
</organism>
<evidence type="ECO:0000256" key="3">
    <source>
        <dbReference type="ARBA" id="ARBA00022692"/>
    </source>
</evidence>
<feature type="transmembrane region" description="Helical" evidence="7">
    <location>
        <begin position="13"/>
        <end position="34"/>
    </location>
</feature>
<gene>
    <name evidence="9" type="primary">tolQ</name>
    <name evidence="9" type="ORF">TTHT_2139</name>
</gene>
<evidence type="ECO:0000256" key="5">
    <source>
        <dbReference type="ARBA" id="ARBA00023136"/>
    </source>
</evidence>
<sequence length="222" mass="24443">MLDIIEIAKQSGIVSRLVILVLLILSIGSWKIIIQKIMQFKKARKQSKEFLKIFRTSNKFNEIREACKPFIYSPQAGLFIAGFSELSFQLKNQPTSVGKPKIKSLDSIARVLDRAKIVEVGRFEKSLNFLATTAAAAPFVGLFGTVWGIIDAFEAIGVHQSTSLVAVAPGIAEALITTAAGLIVAIPALWGYNHFVNQIKDISAEIEDFTLEFLGIVERNFS</sequence>
<dbReference type="KEGG" id="thyd:TTHT_2139"/>
<comment type="subcellular location">
    <subcellularLocation>
        <location evidence="1">Cell membrane</location>
        <topology evidence="1">Multi-pass membrane protein</topology>
    </subcellularLocation>
    <subcellularLocation>
        <location evidence="6">Membrane</location>
        <topology evidence="6">Multi-pass membrane protein</topology>
    </subcellularLocation>
</comment>
<feature type="transmembrane region" description="Helical" evidence="7">
    <location>
        <begin position="170"/>
        <end position="192"/>
    </location>
</feature>
<comment type="similarity">
    <text evidence="6">Belongs to the exbB/tolQ family.</text>
</comment>
<name>A0A7R6SZE6_9BACT</name>
<evidence type="ECO:0000256" key="2">
    <source>
        <dbReference type="ARBA" id="ARBA00022475"/>
    </source>
</evidence>
<protein>
    <submittedName>
        <fullName evidence="9">Biopolymer transport protein TolQ</fullName>
    </submittedName>
</protein>
<keyword evidence="3 7" id="KW-0812">Transmembrane</keyword>
<accession>A0A7R6SZE6</accession>
<dbReference type="AlphaFoldDB" id="A0A7R6SZE6"/>
<keyword evidence="6" id="KW-0813">Transport</keyword>
<evidence type="ECO:0000259" key="8">
    <source>
        <dbReference type="Pfam" id="PF01618"/>
    </source>
</evidence>
<evidence type="ECO:0000256" key="4">
    <source>
        <dbReference type="ARBA" id="ARBA00022989"/>
    </source>
</evidence>
<dbReference type="Proteomes" id="UP000595564">
    <property type="component" value="Chromosome"/>
</dbReference>
<evidence type="ECO:0000313" key="9">
    <source>
        <dbReference type="EMBL" id="BBB33571.1"/>
    </source>
</evidence>
<keyword evidence="10" id="KW-1185">Reference proteome</keyword>
<dbReference type="GO" id="GO:0005886">
    <property type="term" value="C:plasma membrane"/>
    <property type="evidence" value="ECO:0007669"/>
    <property type="project" value="UniProtKB-SubCell"/>
</dbReference>
<dbReference type="InterPro" id="IPR002898">
    <property type="entry name" value="MotA_ExbB_proton_chnl"/>
</dbReference>
<keyword evidence="5 7" id="KW-0472">Membrane</keyword>
<evidence type="ECO:0000313" key="10">
    <source>
        <dbReference type="Proteomes" id="UP000595564"/>
    </source>
</evidence>
<feature type="domain" description="MotA/TolQ/ExbB proton channel" evidence="8">
    <location>
        <begin position="103"/>
        <end position="207"/>
    </location>
</feature>
<proteinExistence type="inferred from homology"/>
<dbReference type="InterPro" id="IPR050790">
    <property type="entry name" value="ExbB/TolQ_transport"/>
</dbReference>
<dbReference type="GO" id="GO:0017038">
    <property type="term" value="P:protein import"/>
    <property type="evidence" value="ECO:0007669"/>
    <property type="project" value="TreeGrafter"/>
</dbReference>
<feature type="transmembrane region" description="Helical" evidence="7">
    <location>
        <begin position="129"/>
        <end position="150"/>
    </location>
</feature>
<dbReference type="Pfam" id="PF01618">
    <property type="entry name" value="MotA_ExbB"/>
    <property type="match status" value="1"/>
</dbReference>